<evidence type="ECO:0000313" key="4">
    <source>
        <dbReference type="Proteomes" id="UP000054359"/>
    </source>
</evidence>
<dbReference type="SUPFAM" id="SSF52799">
    <property type="entry name" value="(Phosphotyrosine protein) phosphatases II"/>
    <property type="match status" value="1"/>
</dbReference>
<protein>
    <submittedName>
        <fullName evidence="3">Myotubularin-related protein 10</fullName>
    </submittedName>
</protein>
<evidence type="ECO:0000259" key="2">
    <source>
        <dbReference type="PROSITE" id="PS51339"/>
    </source>
</evidence>
<dbReference type="EMBL" id="KK112079">
    <property type="protein sequence ID" value="KFM56684.1"/>
    <property type="molecule type" value="Genomic_DNA"/>
</dbReference>
<proteinExistence type="inferred from homology"/>
<gene>
    <name evidence="3" type="ORF">X975_07356</name>
</gene>
<dbReference type="Pfam" id="PF06602">
    <property type="entry name" value="Myotub-related"/>
    <property type="match status" value="1"/>
</dbReference>
<reference evidence="3 4" key="1">
    <citation type="submission" date="2013-11" db="EMBL/GenBank/DDBJ databases">
        <title>Genome sequencing of Stegodyphus mimosarum.</title>
        <authorList>
            <person name="Bechsgaard J."/>
        </authorList>
    </citation>
    <scope>NUCLEOTIDE SEQUENCE [LARGE SCALE GENOMIC DNA]</scope>
</reference>
<accession>A0A087SUZ5</accession>
<dbReference type="PROSITE" id="PS51339">
    <property type="entry name" value="PPASE_MYOTUBULARIN"/>
    <property type="match status" value="1"/>
</dbReference>
<dbReference type="PANTHER" id="PTHR10807">
    <property type="entry name" value="MYOTUBULARIN-RELATED"/>
    <property type="match status" value="1"/>
</dbReference>
<organism evidence="3 4">
    <name type="scientific">Stegodyphus mimosarum</name>
    <name type="common">African social velvet spider</name>
    <dbReference type="NCBI Taxonomy" id="407821"/>
    <lineage>
        <taxon>Eukaryota</taxon>
        <taxon>Metazoa</taxon>
        <taxon>Ecdysozoa</taxon>
        <taxon>Arthropoda</taxon>
        <taxon>Chelicerata</taxon>
        <taxon>Arachnida</taxon>
        <taxon>Araneae</taxon>
        <taxon>Araneomorphae</taxon>
        <taxon>Entelegynae</taxon>
        <taxon>Eresoidea</taxon>
        <taxon>Eresidae</taxon>
        <taxon>Stegodyphus</taxon>
    </lineage>
</organism>
<dbReference type="InterPro" id="IPR029021">
    <property type="entry name" value="Prot-tyrosine_phosphatase-like"/>
</dbReference>
<dbReference type="GO" id="GO:0046856">
    <property type="term" value="P:phosphatidylinositol dephosphorylation"/>
    <property type="evidence" value="ECO:0007669"/>
    <property type="project" value="TreeGrafter"/>
</dbReference>
<dbReference type="Proteomes" id="UP000054359">
    <property type="component" value="Unassembled WGS sequence"/>
</dbReference>
<dbReference type="PANTHER" id="PTHR10807:SF110">
    <property type="entry name" value="FI17948P1"/>
    <property type="match status" value="1"/>
</dbReference>
<dbReference type="STRING" id="407821.A0A087SUZ5"/>
<dbReference type="InterPro" id="IPR030564">
    <property type="entry name" value="Myotubularin"/>
</dbReference>
<comment type="similarity">
    <text evidence="1">Belongs to the protein-tyrosine phosphatase family. Non-receptor class myotubularin subfamily.</text>
</comment>
<feature type="domain" description="Myotubularin phosphatase" evidence="2">
    <location>
        <begin position="1"/>
        <end position="190"/>
    </location>
</feature>
<evidence type="ECO:0000256" key="1">
    <source>
        <dbReference type="ARBA" id="ARBA00007471"/>
    </source>
</evidence>
<dbReference type="GO" id="GO:0016020">
    <property type="term" value="C:membrane"/>
    <property type="evidence" value="ECO:0007669"/>
    <property type="project" value="TreeGrafter"/>
</dbReference>
<dbReference type="InterPro" id="IPR010569">
    <property type="entry name" value="Myotubularin-like_Pase_dom"/>
</dbReference>
<dbReference type="GO" id="GO:0005737">
    <property type="term" value="C:cytoplasm"/>
    <property type="evidence" value="ECO:0007669"/>
    <property type="project" value="TreeGrafter"/>
</dbReference>
<sequence>MNLSKTAPHFAGHRVPTWSWGLSSGASVVRMAALDPSISDSRQKDVMIDAISRASPRQLPVRIFNLDETCPSYKDVQSSFLKLKDICALSTPHEFWETDSNYLSKLDSTKWLHHISSCLNITLEATKCILENTTVIFSEHEGRDLSAILSSLVQIILDPLYHTITGFELLIQKEWVALGHPFTERHRLIS</sequence>
<evidence type="ECO:0000313" key="3">
    <source>
        <dbReference type="EMBL" id="KFM56684.1"/>
    </source>
</evidence>
<dbReference type="OrthoDB" id="271628at2759"/>
<dbReference type="AlphaFoldDB" id="A0A087SUZ5"/>
<feature type="non-terminal residue" evidence="3">
    <location>
        <position position="190"/>
    </location>
</feature>
<keyword evidence="4" id="KW-1185">Reference proteome</keyword>
<name>A0A087SUZ5_STEMI</name>